<dbReference type="SUPFAM" id="SSF53448">
    <property type="entry name" value="Nucleotide-diphospho-sugar transferases"/>
    <property type="match status" value="1"/>
</dbReference>
<evidence type="ECO:0000259" key="1">
    <source>
        <dbReference type="Pfam" id="PF00535"/>
    </source>
</evidence>
<protein>
    <submittedName>
        <fullName evidence="2">Glycosyltransferase</fullName>
        <ecNumber evidence="2">2.4.-.-</ecNumber>
    </submittedName>
</protein>
<dbReference type="EC" id="2.4.-.-" evidence="2"/>
<gene>
    <name evidence="2" type="ORF">NX778_09945</name>
</gene>
<reference evidence="2 3" key="1">
    <citation type="submission" date="2022-08" db="EMBL/GenBank/DDBJ databases">
        <title>Reclassification of Massilia species as members of the genera Telluria, Duganella, Pseudoduganella, Mokoshia gen. nov. and Zemynaea gen. nov. using orthogonal and non-orthogonal genome-based approaches.</title>
        <authorList>
            <person name="Bowman J.P."/>
        </authorList>
    </citation>
    <scope>NUCLEOTIDE SEQUENCE [LARGE SCALE GENOMIC DNA]</scope>
    <source>
        <strain evidence="2 3">JCM 31606</strain>
    </source>
</reference>
<dbReference type="InterPro" id="IPR001173">
    <property type="entry name" value="Glyco_trans_2-like"/>
</dbReference>
<evidence type="ECO:0000313" key="3">
    <source>
        <dbReference type="Proteomes" id="UP001204621"/>
    </source>
</evidence>
<dbReference type="GO" id="GO:0016757">
    <property type="term" value="F:glycosyltransferase activity"/>
    <property type="evidence" value="ECO:0007669"/>
    <property type="project" value="UniProtKB-KW"/>
</dbReference>
<dbReference type="InterPro" id="IPR050834">
    <property type="entry name" value="Glycosyltransf_2"/>
</dbReference>
<dbReference type="Proteomes" id="UP001204621">
    <property type="component" value="Unassembled WGS sequence"/>
</dbReference>
<sequence length="359" mass="39816">MNTNSPAHPVLSIIVPAYDAQDFIEPCLKAIVAQMGPAHELLVIDDGSRDATAAIADAMAQRHPQHAIRVVRQANQGVSGARNTGLQQARGDYIAFVDADDLLLPGSLAALGSAIAEHQPDVIACDFQWWCPNKERKTCTAELGYPRAQLLTDGDAILQTFFSDRHMYVWANVIKRAIYFRLPQPVFPPGRVYEDVAVLSCLLSQCASLYRLAIPTIAYRQHPASITKSVSPRWCTDFAAALRQVRTAFAQRPMSEALRLQIDVAACYFYIGIVKNSYQLGWSEGRCAREQVKAMFLDSLFHAPERVLAAMEQGALPSRNRAQDRVAAGQVRQSLRESFTFALAKAASRKLKLWQRMAN</sequence>
<keyword evidence="2" id="KW-0808">Transferase</keyword>
<dbReference type="PANTHER" id="PTHR43685:SF2">
    <property type="entry name" value="GLYCOSYLTRANSFERASE 2-LIKE DOMAIN-CONTAINING PROTEIN"/>
    <property type="match status" value="1"/>
</dbReference>
<dbReference type="InterPro" id="IPR029044">
    <property type="entry name" value="Nucleotide-diphossugar_trans"/>
</dbReference>
<accession>A0ABT2CX12</accession>
<comment type="caution">
    <text evidence="2">The sequence shown here is derived from an EMBL/GenBank/DDBJ whole genome shotgun (WGS) entry which is preliminary data.</text>
</comment>
<dbReference type="PANTHER" id="PTHR43685">
    <property type="entry name" value="GLYCOSYLTRANSFERASE"/>
    <property type="match status" value="1"/>
</dbReference>
<keyword evidence="2" id="KW-0328">Glycosyltransferase</keyword>
<evidence type="ECO:0000313" key="2">
    <source>
        <dbReference type="EMBL" id="MCS0658384.1"/>
    </source>
</evidence>
<dbReference type="EMBL" id="JANUGU010000002">
    <property type="protein sequence ID" value="MCS0658384.1"/>
    <property type="molecule type" value="Genomic_DNA"/>
</dbReference>
<keyword evidence="3" id="KW-1185">Reference proteome</keyword>
<dbReference type="Gene3D" id="3.90.550.10">
    <property type="entry name" value="Spore Coat Polysaccharide Biosynthesis Protein SpsA, Chain A"/>
    <property type="match status" value="1"/>
</dbReference>
<dbReference type="Pfam" id="PF00535">
    <property type="entry name" value="Glycos_transf_2"/>
    <property type="match status" value="1"/>
</dbReference>
<name>A0ABT2CX12_9BURK</name>
<feature type="domain" description="Glycosyltransferase 2-like" evidence="1">
    <location>
        <begin position="12"/>
        <end position="129"/>
    </location>
</feature>
<dbReference type="RefSeq" id="WP_258811568.1">
    <property type="nucleotide sequence ID" value="NZ_JANUGU010000002.1"/>
</dbReference>
<organism evidence="2 3">
    <name type="scientific">Massilia terrae</name>
    <dbReference type="NCBI Taxonomy" id="1811224"/>
    <lineage>
        <taxon>Bacteria</taxon>
        <taxon>Pseudomonadati</taxon>
        <taxon>Pseudomonadota</taxon>
        <taxon>Betaproteobacteria</taxon>
        <taxon>Burkholderiales</taxon>
        <taxon>Oxalobacteraceae</taxon>
        <taxon>Telluria group</taxon>
        <taxon>Massilia</taxon>
    </lineage>
</organism>
<dbReference type="CDD" id="cd00761">
    <property type="entry name" value="Glyco_tranf_GTA_type"/>
    <property type="match status" value="1"/>
</dbReference>
<proteinExistence type="predicted"/>